<dbReference type="CDD" id="cd01038">
    <property type="entry name" value="Endonuclease_DUF559"/>
    <property type="match status" value="1"/>
</dbReference>
<feature type="domain" description="DUF559" evidence="1">
    <location>
        <begin position="9"/>
        <end position="110"/>
    </location>
</feature>
<dbReference type="KEGG" id="slan:GV829_07500"/>
<proteinExistence type="predicted"/>
<dbReference type="SUPFAM" id="SSF52980">
    <property type="entry name" value="Restriction endonuclease-like"/>
    <property type="match status" value="1"/>
</dbReference>
<dbReference type="EMBL" id="CP053015">
    <property type="protein sequence ID" value="QJQ32313.1"/>
    <property type="molecule type" value="Genomic_DNA"/>
</dbReference>
<evidence type="ECO:0000313" key="3">
    <source>
        <dbReference type="Proteomes" id="UP000503018"/>
    </source>
</evidence>
<dbReference type="RefSeq" id="WP_169945446.1">
    <property type="nucleotide sequence ID" value="NZ_CP053015.1"/>
</dbReference>
<dbReference type="InterPro" id="IPR007569">
    <property type="entry name" value="DUF559"/>
</dbReference>
<sequence length="118" mass="13555">MPITRQTNPHAARFRRDSTEAERCLWRSISNRQLSGYKFRRQASIGPYIADFLCISARLIVEVDGGQHTEETDAARTAWLEDQGYRVVRFWNNEVMGNIEGVLTVLLAELQRRSATLT</sequence>
<evidence type="ECO:0000313" key="2">
    <source>
        <dbReference type="EMBL" id="QJQ32313.1"/>
    </source>
</evidence>
<protein>
    <submittedName>
        <fullName evidence="2">DUF559 domain-containing protein</fullName>
    </submittedName>
</protein>
<gene>
    <name evidence="2" type="ORF">GV829_07500</name>
</gene>
<dbReference type="Proteomes" id="UP000503018">
    <property type="component" value="Chromosome"/>
</dbReference>
<keyword evidence="3" id="KW-1185">Reference proteome</keyword>
<dbReference type="Pfam" id="PF04480">
    <property type="entry name" value="DUF559"/>
    <property type="match status" value="1"/>
</dbReference>
<reference evidence="2 3" key="1">
    <citation type="submission" date="2020-01" db="EMBL/GenBank/DDBJ databases">
        <title>Sphingomonas sp. strain CSW-10.</title>
        <authorList>
            <person name="Chen W.-M."/>
        </authorList>
    </citation>
    <scope>NUCLEOTIDE SEQUENCE [LARGE SCALE GENOMIC DNA]</scope>
    <source>
        <strain evidence="2 3">CSW-10</strain>
    </source>
</reference>
<dbReference type="PANTHER" id="PTHR38590:SF1">
    <property type="entry name" value="BLL0828 PROTEIN"/>
    <property type="match status" value="1"/>
</dbReference>
<accession>A0A6M4ATA4</accession>
<evidence type="ECO:0000259" key="1">
    <source>
        <dbReference type="Pfam" id="PF04480"/>
    </source>
</evidence>
<dbReference type="InterPro" id="IPR011335">
    <property type="entry name" value="Restrct_endonuc-II-like"/>
</dbReference>
<dbReference type="AlphaFoldDB" id="A0A6M4ATA4"/>
<dbReference type="Gene3D" id="3.40.960.10">
    <property type="entry name" value="VSR Endonuclease"/>
    <property type="match status" value="1"/>
</dbReference>
<name>A0A6M4ATA4_9SPHN</name>
<dbReference type="PANTHER" id="PTHR38590">
    <property type="entry name" value="BLL0828 PROTEIN"/>
    <property type="match status" value="1"/>
</dbReference>
<organism evidence="2 3">
    <name type="scientific">Sphingomonas lacunae</name>
    <dbReference type="NCBI Taxonomy" id="2698828"/>
    <lineage>
        <taxon>Bacteria</taxon>
        <taxon>Pseudomonadati</taxon>
        <taxon>Pseudomonadota</taxon>
        <taxon>Alphaproteobacteria</taxon>
        <taxon>Sphingomonadales</taxon>
        <taxon>Sphingomonadaceae</taxon>
        <taxon>Sphingomonas</taxon>
    </lineage>
</organism>
<dbReference type="InterPro" id="IPR047216">
    <property type="entry name" value="Endonuclease_DUF559_bact"/>
</dbReference>